<protein>
    <submittedName>
        <fullName evidence="4">Transcriptional attenuator, LytR family</fullName>
    </submittedName>
</protein>
<comment type="similarity">
    <text evidence="1">Belongs to the LytR/CpsA/Psr (LCP) family.</text>
</comment>
<gene>
    <name evidence="4" type="ORF">SAMN04488502_101841</name>
</gene>
<keyword evidence="5" id="KW-1185">Reference proteome</keyword>
<sequence>MSNGRRKIRWTRVLVLFIIVMAVVMAATGAAHYVYTVFRPPAAVVAPAMTEQPAEKFNKNTNILLMGVDDGEPQIKAAVKPKRSDTMIVASINPETGAINLLSIPRDTQVVIPGRAGYDKITHAYFYGGPQLAARTVENFLQLPVNYYVTIDWQAFIKVIDILGGVNLYVENNMDYEDPYADLQIHLTKGYQHLNGDKAGQYVRFRHDELGDIGRVQRQQRFLKALSDEYMQVGTIVKLPALATTMNQYVSTDMSMMDVLKLVNSLKGFKHGMMQAEMLPGQFATIDGLSYWIPDKEQTRQLVERMFTDNVFTKDIYSNSSANIN</sequence>
<keyword evidence="2" id="KW-1133">Transmembrane helix</keyword>
<feature type="domain" description="Cell envelope-related transcriptional attenuator" evidence="3">
    <location>
        <begin position="83"/>
        <end position="229"/>
    </location>
</feature>
<dbReference type="InterPro" id="IPR004474">
    <property type="entry name" value="LytR_CpsA_psr"/>
</dbReference>
<dbReference type="Proteomes" id="UP000214880">
    <property type="component" value="Unassembled WGS sequence"/>
</dbReference>
<evidence type="ECO:0000259" key="3">
    <source>
        <dbReference type="Pfam" id="PF03816"/>
    </source>
</evidence>
<dbReference type="STRING" id="146817.SAMN04488502_101841"/>
<dbReference type="NCBIfam" id="TIGR00350">
    <property type="entry name" value="lytR_cpsA_psr"/>
    <property type="match status" value="1"/>
</dbReference>
<dbReference type="AlphaFoldDB" id="A0A1G9MYX8"/>
<dbReference type="Pfam" id="PF03816">
    <property type="entry name" value="LytR_cpsA_psr"/>
    <property type="match status" value="1"/>
</dbReference>
<dbReference type="EMBL" id="FNHB01000001">
    <property type="protein sequence ID" value="SDL79353.1"/>
    <property type="molecule type" value="Genomic_DNA"/>
</dbReference>
<evidence type="ECO:0000313" key="5">
    <source>
        <dbReference type="Proteomes" id="UP000214880"/>
    </source>
</evidence>
<dbReference type="InterPro" id="IPR050922">
    <property type="entry name" value="LytR/CpsA/Psr_CW_biosynth"/>
</dbReference>
<dbReference type="RefSeq" id="WP_092068652.1">
    <property type="nucleotide sequence ID" value="NZ_FNHB01000001.1"/>
</dbReference>
<keyword evidence="2" id="KW-0812">Transmembrane</keyword>
<reference evidence="4 5" key="1">
    <citation type="submission" date="2016-10" db="EMBL/GenBank/DDBJ databases">
        <authorList>
            <person name="de Groot N.N."/>
        </authorList>
    </citation>
    <scope>NUCLEOTIDE SEQUENCE [LARGE SCALE GENOMIC DNA]</scope>
    <source>
        <strain evidence="4 5">DSM 1736</strain>
    </source>
</reference>
<accession>A0A1G9MYX8</accession>
<organism evidence="4 5">
    <name type="scientific">Dendrosporobacter quercicolus</name>
    <dbReference type="NCBI Taxonomy" id="146817"/>
    <lineage>
        <taxon>Bacteria</taxon>
        <taxon>Bacillati</taxon>
        <taxon>Bacillota</taxon>
        <taxon>Negativicutes</taxon>
        <taxon>Selenomonadales</taxon>
        <taxon>Sporomusaceae</taxon>
        <taxon>Dendrosporobacter</taxon>
    </lineage>
</organism>
<dbReference type="OrthoDB" id="9782542at2"/>
<name>A0A1G9MYX8_9FIRM</name>
<dbReference type="PANTHER" id="PTHR33392">
    <property type="entry name" value="POLYISOPRENYL-TEICHOIC ACID--PEPTIDOGLYCAN TEICHOIC ACID TRANSFERASE TAGU"/>
    <property type="match status" value="1"/>
</dbReference>
<evidence type="ECO:0000256" key="2">
    <source>
        <dbReference type="SAM" id="Phobius"/>
    </source>
</evidence>
<dbReference type="PANTHER" id="PTHR33392:SF6">
    <property type="entry name" value="POLYISOPRENYL-TEICHOIC ACID--PEPTIDOGLYCAN TEICHOIC ACID TRANSFERASE TAGU"/>
    <property type="match status" value="1"/>
</dbReference>
<evidence type="ECO:0000313" key="4">
    <source>
        <dbReference type="EMBL" id="SDL79353.1"/>
    </source>
</evidence>
<proteinExistence type="inferred from homology"/>
<feature type="transmembrane region" description="Helical" evidence="2">
    <location>
        <begin position="12"/>
        <end position="35"/>
    </location>
</feature>
<evidence type="ECO:0000256" key="1">
    <source>
        <dbReference type="ARBA" id="ARBA00006068"/>
    </source>
</evidence>
<keyword evidence="2" id="KW-0472">Membrane</keyword>
<dbReference type="Gene3D" id="3.40.630.190">
    <property type="entry name" value="LCP protein"/>
    <property type="match status" value="1"/>
</dbReference>